<dbReference type="Gene3D" id="3.90.1300.10">
    <property type="entry name" value="Amidase signature (AS) domain"/>
    <property type="match status" value="1"/>
</dbReference>
<name>A0A561T322_9PSEU</name>
<proteinExistence type="predicted"/>
<dbReference type="GO" id="GO:0003824">
    <property type="term" value="F:catalytic activity"/>
    <property type="evidence" value="ECO:0007669"/>
    <property type="project" value="InterPro"/>
</dbReference>
<evidence type="ECO:0000259" key="1">
    <source>
        <dbReference type="Pfam" id="PF01425"/>
    </source>
</evidence>
<dbReference type="AlphaFoldDB" id="A0A561T322"/>
<dbReference type="PANTHER" id="PTHR11895">
    <property type="entry name" value="TRANSAMIDASE"/>
    <property type="match status" value="1"/>
</dbReference>
<dbReference type="EMBL" id="VIWU01000001">
    <property type="protein sequence ID" value="TWF81508.1"/>
    <property type="molecule type" value="Genomic_DNA"/>
</dbReference>
<keyword evidence="3" id="KW-1185">Reference proteome</keyword>
<evidence type="ECO:0000313" key="3">
    <source>
        <dbReference type="Proteomes" id="UP000321261"/>
    </source>
</evidence>
<evidence type="ECO:0000313" key="2">
    <source>
        <dbReference type="EMBL" id="TWF81508.1"/>
    </source>
</evidence>
<organism evidence="2 3">
    <name type="scientific">Pseudonocardia hierapolitana</name>
    <dbReference type="NCBI Taxonomy" id="1128676"/>
    <lineage>
        <taxon>Bacteria</taxon>
        <taxon>Bacillati</taxon>
        <taxon>Actinomycetota</taxon>
        <taxon>Actinomycetes</taxon>
        <taxon>Pseudonocardiales</taxon>
        <taxon>Pseudonocardiaceae</taxon>
        <taxon>Pseudonocardia</taxon>
    </lineage>
</organism>
<dbReference type="Pfam" id="PF01425">
    <property type="entry name" value="Amidase"/>
    <property type="match status" value="1"/>
</dbReference>
<dbReference type="Proteomes" id="UP000321261">
    <property type="component" value="Unassembled WGS sequence"/>
</dbReference>
<feature type="domain" description="Amidase" evidence="1">
    <location>
        <begin position="2"/>
        <end position="85"/>
    </location>
</feature>
<protein>
    <submittedName>
        <fullName evidence="2">Amidase</fullName>
    </submittedName>
</protein>
<reference evidence="2 3" key="1">
    <citation type="submission" date="2019-06" db="EMBL/GenBank/DDBJ databases">
        <title>Sequencing the genomes of 1000 actinobacteria strains.</title>
        <authorList>
            <person name="Klenk H.-P."/>
        </authorList>
    </citation>
    <scope>NUCLEOTIDE SEQUENCE [LARGE SCALE GENOMIC DNA]</scope>
    <source>
        <strain evidence="2 3">DSM 45671</strain>
    </source>
</reference>
<dbReference type="SUPFAM" id="SSF75304">
    <property type="entry name" value="Amidase signature (AS) enzymes"/>
    <property type="match status" value="1"/>
</dbReference>
<dbReference type="InterPro" id="IPR000120">
    <property type="entry name" value="Amidase"/>
</dbReference>
<comment type="caution">
    <text evidence="2">The sequence shown here is derived from an EMBL/GenBank/DDBJ whole genome shotgun (WGS) entry which is preliminary data.</text>
</comment>
<sequence length="115" mass="12542">MREFFDSVDVLATPTCQVAPFEITTRYPREIDGTPMQDYLEWMGLPSVITMMGCPAISLPAAFTPDGRPVGIQLVGPHLREDRLLAIARAFEAVVDAGRAPEVDPTPQPAFVAVD</sequence>
<dbReference type="PANTHER" id="PTHR11895:SF76">
    <property type="entry name" value="INDOLEACETAMIDE HYDROLASE"/>
    <property type="match status" value="1"/>
</dbReference>
<accession>A0A561T322</accession>
<dbReference type="InterPro" id="IPR036928">
    <property type="entry name" value="AS_sf"/>
</dbReference>
<gene>
    <name evidence="2" type="ORF">FHX44_117453</name>
</gene>
<dbReference type="InterPro" id="IPR023631">
    <property type="entry name" value="Amidase_dom"/>
</dbReference>